<accession>A0A194VKS6</accession>
<dbReference type="EMBL" id="CM003098">
    <property type="protein sequence ID" value="KUI64465.1"/>
    <property type="molecule type" value="Genomic_DNA"/>
</dbReference>
<keyword evidence="2" id="KW-1185">Reference proteome</keyword>
<organism evidence="1 2">
    <name type="scientific">Cytospora mali</name>
    <name type="common">Apple Valsa canker fungus</name>
    <name type="synonym">Valsa mali</name>
    <dbReference type="NCBI Taxonomy" id="578113"/>
    <lineage>
        <taxon>Eukaryota</taxon>
        <taxon>Fungi</taxon>
        <taxon>Dikarya</taxon>
        <taxon>Ascomycota</taxon>
        <taxon>Pezizomycotina</taxon>
        <taxon>Sordariomycetes</taxon>
        <taxon>Sordariomycetidae</taxon>
        <taxon>Diaporthales</taxon>
        <taxon>Cytosporaceae</taxon>
        <taxon>Cytospora</taxon>
    </lineage>
</organism>
<evidence type="ECO:0000313" key="1">
    <source>
        <dbReference type="EMBL" id="KUI64465.1"/>
    </source>
</evidence>
<dbReference type="OrthoDB" id="3774077at2759"/>
<reference evidence="1" key="1">
    <citation type="submission" date="2014-12" db="EMBL/GenBank/DDBJ databases">
        <title>Genome Sequence of Valsa Canker Pathogens Uncovers a Specific Adaption of Colonization on Woody Bark.</title>
        <authorList>
            <person name="Yin Z."/>
            <person name="Liu H."/>
            <person name="Gao X."/>
            <person name="Li Z."/>
            <person name="Song N."/>
            <person name="Ke X."/>
            <person name="Dai Q."/>
            <person name="Wu Y."/>
            <person name="Sun Y."/>
            <person name="Xu J.-R."/>
            <person name="Kang Z.K."/>
            <person name="Wang L."/>
            <person name="Huang L."/>
        </authorList>
    </citation>
    <scope>NUCLEOTIDE SEQUENCE [LARGE SCALE GENOMIC DNA]</scope>
    <source>
        <strain evidence="1">03-8</strain>
    </source>
</reference>
<protein>
    <submittedName>
        <fullName evidence="1">Uncharacterized protein</fullName>
    </submittedName>
</protein>
<dbReference type="AlphaFoldDB" id="A0A194VKS6"/>
<dbReference type="Proteomes" id="UP000078559">
    <property type="component" value="Chromosome 1"/>
</dbReference>
<evidence type="ECO:0000313" key="2">
    <source>
        <dbReference type="Proteomes" id="UP000078559"/>
    </source>
</evidence>
<name>A0A194VKS6_CYTMA</name>
<sequence>MSSSPSSTVSTQTFSDVCQTDGVLEQLIACLDDTSTPSIDLRLVRIFFRPLTHKHYFRISGYPDGAHAVKLDHDIQAQRSNAYMSNRNWAGNARFRPQKRGVQQNGAIMAFRNWLIDTETSQIESHVFPTHQLTVNNCYAVQCISSLTIEALSASVTFADARTAGRWVAGTGQTIYWRACFIWVYKSDQVDEPVTKHDVCDGQAIIPEGTEIYIGGKEGVVKF</sequence>
<proteinExistence type="predicted"/>
<gene>
    <name evidence="1" type="ORF">VM1G_00659</name>
</gene>